<dbReference type="Pfam" id="PF13411">
    <property type="entry name" value="MerR_1"/>
    <property type="match status" value="1"/>
</dbReference>
<accession>A0ABP7QRI1</accession>
<dbReference type="PRINTS" id="PR00040">
    <property type="entry name" value="HTHMERR"/>
</dbReference>
<dbReference type="SUPFAM" id="SSF46955">
    <property type="entry name" value="Putative DNA-binding domain"/>
    <property type="match status" value="1"/>
</dbReference>
<dbReference type="RefSeq" id="WP_344870369.1">
    <property type="nucleotide sequence ID" value="NZ_BAABAL010000002.1"/>
</dbReference>
<feature type="domain" description="HTH merR-type" evidence="2">
    <location>
        <begin position="1"/>
        <end position="68"/>
    </location>
</feature>
<dbReference type="PROSITE" id="PS50937">
    <property type="entry name" value="HTH_MERR_2"/>
    <property type="match status" value="1"/>
</dbReference>
<gene>
    <name evidence="3" type="ORF">GCM10022247_00780</name>
</gene>
<evidence type="ECO:0000259" key="2">
    <source>
        <dbReference type="PROSITE" id="PS50937"/>
    </source>
</evidence>
<reference evidence="4" key="1">
    <citation type="journal article" date="2019" name="Int. J. Syst. Evol. Microbiol.">
        <title>The Global Catalogue of Microorganisms (GCM) 10K type strain sequencing project: providing services to taxonomists for standard genome sequencing and annotation.</title>
        <authorList>
            <consortium name="The Broad Institute Genomics Platform"/>
            <consortium name="The Broad Institute Genome Sequencing Center for Infectious Disease"/>
            <person name="Wu L."/>
            <person name="Ma J."/>
        </authorList>
    </citation>
    <scope>NUCLEOTIDE SEQUENCE [LARGE SCALE GENOMIC DNA]</scope>
    <source>
        <strain evidence="4">JCM 17342</strain>
    </source>
</reference>
<keyword evidence="1" id="KW-0238">DNA-binding</keyword>
<dbReference type="PANTHER" id="PTHR30204">
    <property type="entry name" value="REDOX-CYCLING DRUG-SENSING TRANSCRIPTIONAL ACTIVATOR SOXR"/>
    <property type="match status" value="1"/>
</dbReference>
<evidence type="ECO:0000256" key="1">
    <source>
        <dbReference type="ARBA" id="ARBA00023125"/>
    </source>
</evidence>
<dbReference type="Proteomes" id="UP001501747">
    <property type="component" value="Unassembled WGS sequence"/>
</dbReference>
<dbReference type="SMART" id="SM00422">
    <property type="entry name" value="HTH_MERR"/>
    <property type="match status" value="1"/>
</dbReference>
<proteinExistence type="predicted"/>
<keyword evidence="4" id="KW-1185">Reference proteome</keyword>
<dbReference type="PANTHER" id="PTHR30204:SF97">
    <property type="entry name" value="MERR FAMILY REGULATORY PROTEIN"/>
    <property type="match status" value="1"/>
</dbReference>
<evidence type="ECO:0000313" key="4">
    <source>
        <dbReference type="Proteomes" id="UP001501747"/>
    </source>
</evidence>
<sequence length="117" mass="13030">MRIGELSKRTGVSIRMLRYYEEQRLLSATRTSGGYRDYTEDAVERVGRIRCLLDSALPTAVVRTVLASLCGGAEAERPLLGVLERELAGLDERMGRLARSRAHLAGLIEDVRVRTRG</sequence>
<name>A0ABP7QRI1_9PSEU</name>
<dbReference type="InterPro" id="IPR000551">
    <property type="entry name" value="MerR-type_HTH_dom"/>
</dbReference>
<dbReference type="InterPro" id="IPR009061">
    <property type="entry name" value="DNA-bd_dom_put_sf"/>
</dbReference>
<dbReference type="Gene3D" id="1.10.1660.10">
    <property type="match status" value="1"/>
</dbReference>
<protein>
    <submittedName>
        <fullName evidence="3">MerR family transcriptional regulator</fullName>
    </submittedName>
</protein>
<dbReference type="EMBL" id="BAABAL010000002">
    <property type="protein sequence ID" value="GAA3986251.1"/>
    <property type="molecule type" value="Genomic_DNA"/>
</dbReference>
<organism evidence="3 4">
    <name type="scientific">Allokutzneria multivorans</name>
    <dbReference type="NCBI Taxonomy" id="1142134"/>
    <lineage>
        <taxon>Bacteria</taxon>
        <taxon>Bacillati</taxon>
        <taxon>Actinomycetota</taxon>
        <taxon>Actinomycetes</taxon>
        <taxon>Pseudonocardiales</taxon>
        <taxon>Pseudonocardiaceae</taxon>
        <taxon>Allokutzneria</taxon>
    </lineage>
</organism>
<evidence type="ECO:0000313" key="3">
    <source>
        <dbReference type="EMBL" id="GAA3986251.1"/>
    </source>
</evidence>
<comment type="caution">
    <text evidence="3">The sequence shown here is derived from an EMBL/GenBank/DDBJ whole genome shotgun (WGS) entry which is preliminary data.</text>
</comment>
<dbReference type="InterPro" id="IPR047057">
    <property type="entry name" value="MerR_fam"/>
</dbReference>